<organism evidence="1">
    <name type="scientific">Ixodes ricinus</name>
    <name type="common">Common tick</name>
    <name type="synonym">Acarus ricinus</name>
    <dbReference type="NCBI Taxonomy" id="34613"/>
    <lineage>
        <taxon>Eukaryota</taxon>
        <taxon>Metazoa</taxon>
        <taxon>Ecdysozoa</taxon>
        <taxon>Arthropoda</taxon>
        <taxon>Chelicerata</taxon>
        <taxon>Arachnida</taxon>
        <taxon>Acari</taxon>
        <taxon>Parasitiformes</taxon>
        <taxon>Ixodida</taxon>
        <taxon>Ixodoidea</taxon>
        <taxon>Ixodidae</taxon>
        <taxon>Ixodinae</taxon>
        <taxon>Ixodes</taxon>
    </lineage>
</organism>
<reference evidence="1" key="1">
    <citation type="submission" date="2019-12" db="EMBL/GenBank/DDBJ databases">
        <title>An insight into the sialome of adult female Ixodes ricinus ticks feeding for 6 days.</title>
        <authorList>
            <person name="Perner J."/>
            <person name="Ribeiro J.M.C."/>
        </authorList>
    </citation>
    <scope>NUCLEOTIDE SEQUENCE</scope>
    <source>
        <strain evidence="1">Semi-engorged</strain>
        <tissue evidence="1">Salivary glands</tissue>
    </source>
</reference>
<proteinExistence type="predicted"/>
<dbReference type="AlphaFoldDB" id="A0A6B0UB20"/>
<accession>A0A6B0UB20</accession>
<protein>
    <submittedName>
        <fullName evidence="1">Putative secreted protein</fullName>
    </submittedName>
</protein>
<sequence length="90" mass="9638">MANPVPRAARMPPASRRAALATWCMLLRRRSRARGRCVDLPDASLKDSAVGPWDAILRPASSLLQSSMASSFDEAGVIVMAELSLTSVAQ</sequence>
<dbReference type="EMBL" id="GIFC01004111">
    <property type="protein sequence ID" value="MXU86194.1"/>
    <property type="molecule type" value="Transcribed_RNA"/>
</dbReference>
<name>A0A6B0UB20_IXORI</name>
<evidence type="ECO:0000313" key="1">
    <source>
        <dbReference type="EMBL" id="MXU86194.1"/>
    </source>
</evidence>